<evidence type="ECO:0000313" key="4">
    <source>
        <dbReference type="Proteomes" id="UP000053664"/>
    </source>
</evidence>
<name>A0A061H7E0_9BASI</name>
<dbReference type="RefSeq" id="XP_007879521.1">
    <property type="nucleotide sequence ID" value="XM_007881330.1"/>
</dbReference>
<evidence type="ECO:0000313" key="3">
    <source>
        <dbReference type="EMBL" id="EPQ28503.1"/>
    </source>
</evidence>
<sequence>MPFFSFPTLSFVGLNLVRILSLVSMVLVWVAILVMMIQDGQDFNDASLRAQADEQDCTYIPGTEVPTHVWGIFWAELHRALLLVVVAIAILSEVSWGNLRDRVFPIHMPMLGPDWSVAPLGTLQVFVASAVLSHYMDDFPLVVSWLLFCVGLVNLAVGLCFGSRMKGLRSVLAQRRQKARQVPDAEAGSAAALLYRNLGNGKASQTRGKPGDRRKSYGALANGRGLAAFRKSRSSAVSDKAAKPSINDDFPSIETESQREILQQRAREANARAERQEEVRETAVETDHDDRSLSQTFVWDPQHQIFRERADAPSMDAGMRRRARVDDGQEVDGGAGWDRIRSERVPIGGYAASKGRAASRASGRSDSVAGSATGGGGQVASSPSKRTQRKHVVRGGVLAAAGAANTAGPGMDAVQAMKRRSATLARFVKARMGEVVTTAGRNEGTGQRDVVGVERPVSVVVHGDAAPLPPHRAYRLREAAPDTSLGAADGSGGSLRLPVADRFTHGWADAV</sequence>
<dbReference type="KEGG" id="pfp:PFL1_03806"/>
<feature type="compositionally biased region" description="Low complexity" evidence="1">
    <location>
        <begin position="352"/>
        <end position="371"/>
    </location>
</feature>
<dbReference type="AlphaFoldDB" id="A0A061H7E0"/>
<dbReference type="Proteomes" id="UP000053664">
    <property type="component" value="Unassembled WGS sequence"/>
</dbReference>
<dbReference type="OrthoDB" id="5327148at2759"/>
<feature type="region of interest" description="Disordered" evidence="1">
    <location>
        <begin position="352"/>
        <end position="391"/>
    </location>
</feature>
<evidence type="ECO:0000256" key="1">
    <source>
        <dbReference type="SAM" id="MobiDB-lite"/>
    </source>
</evidence>
<feature type="region of interest" description="Disordered" evidence="1">
    <location>
        <begin position="317"/>
        <end position="339"/>
    </location>
</feature>
<feature type="transmembrane region" description="Helical" evidence="2">
    <location>
        <begin position="117"/>
        <end position="136"/>
    </location>
</feature>
<dbReference type="eggNOG" id="ENOG502S7JD">
    <property type="taxonomic scope" value="Eukaryota"/>
</dbReference>
<organism evidence="3 4">
    <name type="scientific">Pseudozyma flocculosa PF-1</name>
    <dbReference type="NCBI Taxonomy" id="1277687"/>
    <lineage>
        <taxon>Eukaryota</taxon>
        <taxon>Fungi</taxon>
        <taxon>Dikarya</taxon>
        <taxon>Basidiomycota</taxon>
        <taxon>Ustilaginomycotina</taxon>
        <taxon>Ustilaginomycetes</taxon>
        <taxon>Ustilaginales</taxon>
        <taxon>Ustilaginaceae</taxon>
        <taxon>Pseudozyma</taxon>
    </lineage>
</organism>
<accession>A0A061H7E0</accession>
<proteinExistence type="predicted"/>
<reference evidence="3 4" key="1">
    <citation type="journal article" date="2013" name="Plant Cell">
        <title>The transition from a phytopathogenic smut ancestor to an anamorphic biocontrol agent deciphered by comparative whole-genome analysis.</title>
        <authorList>
            <person name="Lefebvre F."/>
            <person name="Joly D.L."/>
            <person name="Labbe C."/>
            <person name="Teichmann B."/>
            <person name="Linning R."/>
            <person name="Belzile F."/>
            <person name="Bakkeren G."/>
            <person name="Belanger R.R."/>
        </authorList>
    </citation>
    <scope>NUCLEOTIDE SEQUENCE [LARGE SCALE GENOMIC DNA]</scope>
    <source>
        <strain evidence="3 4">PF-1</strain>
    </source>
</reference>
<dbReference type="HOGENOM" id="CLU_562833_0_0_1"/>
<feature type="transmembrane region" description="Helical" evidence="2">
    <location>
        <begin position="77"/>
        <end position="96"/>
    </location>
</feature>
<dbReference type="EMBL" id="KE361634">
    <property type="protein sequence ID" value="EPQ28503.1"/>
    <property type="molecule type" value="Genomic_DNA"/>
</dbReference>
<evidence type="ECO:0000256" key="2">
    <source>
        <dbReference type="SAM" id="Phobius"/>
    </source>
</evidence>
<dbReference type="GeneID" id="19317914"/>
<keyword evidence="2" id="KW-1133">Transmembrane helix</keyword>
<feature type="compositionally biased region" description="Basic and acidic residues" evidence="1">
    <location>
        <begin position="265"/>
        <end position="289"/>
    </location>
</feature>
<feature type="transmembrane region" description="Helical" evidence="2">
    <location>
        <begin position="142"/>
        <end position="162"/>
    </location>
</feature>
<feature type="transmembrane region" description="Helical" evidence="2">
    <location>
        <begin position="12"/>
        <end position="37"/>
    </location>
</feature>
<keyword evidence="2" id="KW-0812">Transmembrane</keyword>
<protein>
    <submittedName>
        <fullName evidence="3">Uncharacterized protein</fullName>
    </submittedName>
</protein>
<gene>
    <name evidence="3" type="ORF">PFL1_03806</name>
</gene>
<keyword evidence="2" id="KW-0472">Membrane</keyword>
<feature type="region of interest" description="Disordered" evidence="1">
    <location>
        <begin position="263"/>
        <end position="289"/>
    </location>
</feature>